<dbReference type="EMBL" id="ML170471">
    <property type="protein sequence ID" value="TDL13760.1"/>
    <property type="molecule type" value="Genomic_DNA"/>
</dbReference>
<evidence type="ECO:0000313" key="2">
    <source>
        <dbReference type="Proteomes" id="UP000294933"/>
    </source>
</evidence>
<accession>A0A4Y7PH84</accession>
<feature type="non-terminal residue" evidence="1">
    <location>
        <position position="1"/>
    </location>
</feature>
<proteinExistence type="predicted"/>
<sequence length="184" mass="20974">RFKMSVKEGLYDSYKSSQVNNYITIQASNRFFSRRDQTAQATPLTFSAAVDPKGILSAAGGRGLVHLEDNLVQYYVKHEVIIGEEKISRFESVNPSIFRPGQLVEMQVSFALGQVQGRFKMFIVLRSIAMLSDEHLQVSCLLNRRFNQLIFYLQNAELASVLEDKGRDGGLKRRIGYEEEEEKD</sequence>
<dbReference type="Proteomes" id="UP000294933">
    <property type="component" value="Unassembled WGS sequence"/>
</dbReference>
<dbReference type="VEuPathDB" id="FungiDB:BD410DRAFT_686009"/>
<dbReference type="OrthoDB" id="3067373at2759"/>
<protein>
    <submittedName>
        <fullName evidence="1">Uncharacterized protein</fullName>
    </submittedName>
</protein>
<keyword evidence="2" id="KW-1185">Reference proteome</keyword>
<dbReference type="AlphaFoldDB" id="A0A4Y7PH84"/>
<name>A0A4Y7PH84_9AGAM</name>
<organism evidence="1 2">
    <name type="scientific">Rickenella mellea</name>
    <dbReference type="NCBI Taxonomy" id="50990"/>
    <lineage>
        <taxon>Eukaryota</taxon>
        <taxon>Fungi</taxon>
        <taxon>Dikarya</taxon>
        <taxon>Basidiomycota</taxon>
        <taxon>Agaricomycotina</taxon>
        <taxon>Agaricomycetes</taxon>
        <taxon>Hymenochaetales</taxon>
        <taxon>Rickenellaceae</taxon>
        <taxon>Rickenella</taxon>
    </lineage>
</organism>
<evidence type="ECO:0000313" key="1">
    <source>
        <dbReference type="EMBL" id="TDL13760.1"/>
    </source>
</evidence>
<gene>
    <name evidence="1" type="ORF">BD410DRAFT_686009</name>
</gene>
<reference evidence="1 2" key="1">
    <citation type="submission" date="2018-06" db="EMBL/GenBank/DDBJ databases">
        <title>A transcriptomic atlas of mushroom development highlights an independent origin of complex multicellularity.</title>
        <authorList>
            <consortium name="DOE Joint Genome Institute"/>
            <person name="Krizsan K."/>
            <person name="Almasi E."/>
            <person name="Merenyi Z."/>
            <person name="Sahu N."/>
            <person name="Viragh M."/>
            <person name="Koszo T."/>
            <person name="Mondo S."/>
            <person name="Kiss B."/>
            <person name="Balint B."/>
            <person name="Kues U."/>
            <person name="Barry K."/>
            <person name="Hegedus J.C."/>
            <person name="Henrissat B."/>
            <person name="Johnson J."/>
            <person name="Lipzen A."/>
            <person name="Ohm R."/>
            <person name="Nagy I."/>
            <person name="Pangilinan J."/>
            <person name="Yan J."/>
            <person name="Xiong Y."/>
            <person name="Grigoriev I.V."/>
            <person name="Hibbett D.S."/>
            <person name="Nagy L.G."/>
        </authorList>
    </citation>
    <scope>NUCLEOTIDE SEQUENCE [LARGE SCALE GENOMIC DNA]</scope>
    <source>
        <strain evidence="1 2">SZMC22713</strain>
    </source>
</reference>
<feature type="non-terminal residue" evidence="1">
    <location>
        <position position="184"/>
    </location>
</feature>